<dbReference type="InterPro" id="IPR029046">
    <property type="entry name" value="LolA/LolB/LppX"/>
</dbReference>
<feature type="chain" id="PRO_5001781706" description="Outer membrane lipoprotein carrier protein LolA" evidence="2">
    <location>
        <begin position="19"/>
        <end position="202"/>
    </location>
</feature>
<dbReference type="AlphaFoldDB" id="A0A084SSL3"/>
<sequence length="202" mass="21979">MKRLLALACVLLYTTASASELLTGVRSRLADPPLLRGQFEQKKTVAGFKKPLLSRGEFLLSRGKGLLWDTRAPFAATLTLTRKSLSAEQKTGGAAYHLDASREPALAAMNEFLFALLSGDVDSLSTRFRVEGELVGADGWRLTLTPTDAGLARVFRGIRLEGDRFVRQVQLEETSGDSSLIQFTQLAQTPPPGATETERLGK</sequence>
<evidence type="ECO:0000313" key="3">
    <source>
        <dbReference type="EMBL" id="KFA91448.1"/>
    </source>
</evidence>
<dbReference type="EMBL" id="JPMI01000142">
    <property type="protein sequence ID" value="KFA91448.1"/>
    <property type="molecule type" value="Genomic_DNA"/>
</dbReference>
<reference evidence="3 4" key="1">
    <citation type="submission" date="2014-07" db="EMBL/GenBank/DDBJ databases">
        <title>Draft Genome Sequence of Gephyronic Acid Producer, Cystobacter violaceus Strain Cb vi76.</title>
        <authorList>
            <person name="Stevens D.C."/>
            <person name="Young J."/>
            <person name="Carmichael R."/>
            <person name="Tan J."/>
            <person name="Taylor R.E."/>
        </authorList>
    </citation>
    <scope>NUCLEOTIDE SEQUENCE [LARGE SCALE GENOMIC DNA]</scope>
    <source>
        <strain evidence="3 4">Cb vi76</strain>
    </source>
</reference>
<dbReference type="CDD" id="cd16325">
    <property type="entry name" value="LolA"/>
    <property type="match status" value="1"/>
</dbReference>
<evidence type="ECO:0000256" key="2">
    <source>
        <dbReference type="SAM" id="SignalP"/>
    </source>
</evidence>
<dbReference type="Pfam" id="PF19574">
    <property type="entry name" value="LolA_3"/>
    <property type="match status" value="1"/>
</dbReference>
<dbReference type="Gene3D" id="2.50.20.10">
    <property type="entry name" value="Lipoprotein localisation LolA/LolB/LppX"/>
    <property type="match status" value="1"/>
</dbReference>
<protein>
    <recommendedName>
        <fullName evidence="5">Outer membrane lipoprotein carrier protein LolA</fullName>
    </recommendedName>
</protein>
<organism evidence="3 4">
    <name type="scientific">Archangium violaceum Cb vi76</name>
    <dbReference type="NCBI Taxonomy" id="1406225"/>
    <lineage>
        <taxon>Bacteria</taxon>
        <taxon>Pseudomonadati</taxon>
        <taxon>Myxococcota</taxon>
        <taxon>Myxococcia</taxon>
        <taxon>Myxococcales</taxon>
        <taxon>Cystobacterineae</taxon>
        <taxon>Archangiaceae</taxon>
        <taxon>Archangium</taxon>
    </lineage>
</organism>
<dbReference type="InterPro" id="IPR004564">
    <property type="entry name" value="OM_lipoprot_carrier_LolA-like"/>
</dbReference>
<gene>
    <name evidence="3" type="ORF">Q664_21790</name>
</gene>
<accession>A0A084SSL3</accession>
<evidence type="ECO:0008006" key="5">
    <source>
        <dbReference type="Google" id="ProtNLM"/>
    </source>
</evidence>
<dbReference type="RefSeq" id="WP_043398530.1">
    <property type="nucleotide sequence ID" value="NZ_JPMI01000142.1"/>
</dbReference>
<dbReference type="Proteomes" id="UP000028547">
    <property type="component" value="Unassembled WGS sequence"/>
</dbReference>
<evidence type="ECO:0000313" key="4">
    <source>
        <dbReference type="Proteomes" id="UP000028547"/>
    </source>
</evidence>
<dbReference type="SUPFAM" id="SSF89392">
    <property type="entry name" value="Prokaryotic lipoproteins and lipoprotein localization factors"/>
    <property type="match status" value="1"/>
</dbReference>
<comment type="caution">
    <text evidence="3">The sequence shown here is derived from an EMBL/GenBank/DDBJ whole genome shotgun (WGS) entry which is preliminary data.</text>
</comment>
<keyword evidence="1 2" id="KW-0732">Signal</keyword>
<evidence type="ECO:0000256" key="1">
    <source>
        <dbReference type="ARBA" id="ARBA00022729"/>
    </source>
</evidence>
<proteinExistence type="predicted"/>
<feature type="signal peptide" evidence="2">
    <location>
        <begin position="1"/>
        <end position="18"/>
    </location>
</feature>
<name>A0A084SSL3_9BACT</name>